<dbReference type="KEGG" id="blep:AL038_13445"/>
<dbReference type="RefSeq" id="WP_062153642.1">
    <property type="nucleotide sequence ID" value="NZ_CP012373.2"/>
</dbReference>
<name>A0A2N9YF57_9GAMM</name>
<gene>
    <name evidence="1" type="ORF">BLE401_10815</name>
</gene>
<accession>A0A2N9YF57</accession>
<protein>
    <recommendedName>
        <fullName evidence="3">AAA family ATPase</fullName>
    </recommendedName>
</protein>
<organism evidence="1 2">
    <name type="scientific">Beggiatoa leptomitoformis</name>
    <dbReference type="NCBI Taxonomy" id="288004"/>
    <lineage>
        <taxon>Bacteria</taxon>
        <taxon>Pseudomonadati</taxon>
        <taxon>Pseudomonadota</taxon>
        <taxon>Gammaproteobacteria</taxon>
        <taxon>Thiotrichales</taxon>
        <taxon>Thiotrichaceae</taxon>
        <taxon>Beggiatoa</taxon>
    </lineage>
</organism>
<keyword evidence="2" id="KW-1185">Reference proteome</keyword>
<dbReference type="AlphaFoldDB" id="A0A2N9YF57"/>
<dbReference type="Proteomes" id="UP000234271">
    <property type="component" value="Chromosome"/>
</dbReference>
<dbReference type="STRING" id="288004.AL038_13445"/>
<sequence length="111" mass="13174">MIITIENFGVIKHFQFDTEKDLYLLFGKNSMGKSYAISLVYLIFKNIKLLNFEFKIKESSKELDEWGYYKNEMEKTLIELFEKFIKTLSTSLENTFSSIENLQNKFTEKSP</sequence>
<dbReference type="EMBL" id="CP018889">
    <property type="protein sequence ID" value="AUI69141.1"/>
    <property type="molecule type" value="Genomic_DNA"/>
</dbReference>
<evidence type="ECO:0000313" key="1">
    <source>
        <dbReference type="EMBL" id="AUI69141.1"/>
    </source>
</evidence>
<evidence type="ECO:0000313" key="2">
    <source>
        <dbReference type="Proteomes" id="UP000234271"/>
    </source>
</evidence>
<dbReference type="OrthoDB" id="1098190at2"/>
<reference evidence="2" key="1">
    <citation type="submission" date="2016-12" db="EMBL/GenBank/DDBJ databases">
        <title>Complete Genome Sequence of Beggiatoa leptomitiformis D-401.</title>
        <authorList>
            <person name="Fomenkov A."/>
            <person name="Vincze T."/>
            <person name="Grabovich M."/>
            <person name="Anton B.P."/>
            <person name="Dubinina G."/>
            <person name="Orlova M."/>
            <person name="Belousova E."/>
            <person name="Roberts R.J."/>
        </authorList>
    </citation>
    <scope>NUCLEOTIDE SEQUENCE [LARGE SCALE GENOMIC DNA]</scope>
    <source>
        <strain evidence="2">D-401</strain>
    </source>
</reference>
<proteinExistence type="predicted"/>
<evidence type="ECO:0008006" key="3">
    <source>
        <dbReference type="Google" id="ProtNLM"/>
    </source>
</evidence>